<dbReference type="EMBL" id="JAFFGZ010000001">
    <property type="protein sequence ID" value="KAK4648488.1"/>
    <property type="molecule type" value="Genomic_DNA"/>
</dbReference>
<accession>A0ABR0FX11</accession>
<keyword evidence="1" id="KW-1133">Transmembrane helix</keyword>
<dbReference type="GeneID" id="87893828"/>
<keyword evidence="1" id="KW-0472">Membrane</keyword>
<proteinExistence type="predicted"/>
<keyword evidence="1" id="KW-0812">Transmembrane</keyword>
<feature type="transmembrane region" description="Helical" evidence="1">
    <location>
        <begin position="65"/>
        <end position="89"/>
    </location>
</feature>
<evidence type="ECO:0000313" key="2">
    <source>
        <dbReference type="EMBL" id="KAK4648488.1"/>
    </source>
</evidence>
<evidence type="ECO:0000313" key="3">
    <source>
        <dbReference type="Proteomes" id="UP001322138"/>
    </source>
</evidence>
<comment type="caution">
    <text evidence="2">The sequence shown here is derived from an EMBL/GenBank/DDBJ whole genome shotgun (WGS) entry which is preliminary data.</text>
</comment>
<sequence>MAWVVVVKENHLVSPGFFLDLYLFILHPRVRHLLELPTASHESFFCFVVWVNHRCWHHCSFLESFFFFLLSFLAGWVCGLFSPFLFLYLPSCRCCCCCGCPSPAFLKNYPDKQRQLLPLERQKMFPKLLTTTLAVLLLLTFSPLSALSAPTTAPKPRWFETYSHVARRAIVPQSYYEVLHIRRQQYALANPRSIVKDVVCLDRKAHIVAHDEAAASLQICNGSIAGTGRGQYCQGGLKATEAKVGTAVFRLKSVNERQSINVSRERWQMCVQAAREACPTGGLRGVCLGAARWGGSVEFELGSA</sequence>
<evidence type="ECO:0000256" key="1">
    <source>
        <dbReference type="SAM" id="Phobius"/>
    </source>
</evidence>
<protein>
    <submittedName>
        <fullName evidence="2">Uncharacterized protein</fullName>
    </submittedName>
</protein>
<name>A0ABR0FX11_9PEZI</name>
<dbReference type="Proteomes" id="UP001322138">
    <property type="component" value="Unassembled WGS sequence"/>
</dbReference>
<organism evidence="2 3">
    <name type="scientific">Podospora bellae-mahoneyi</name>
    <dbReference type="NCBI Taxonomy" id="2093777"/>
    <lineage>
        <taxon>Eukaryota</taxon>
        <taxon>Fungi</taxon>
        <taxon>Dikarya</taxon>
        <taxon>Ascomycota</taxon>
        <taxon>Pezizomycotina</taxon>
        <taxon>Sordariomycetes</taxon>
        <taxon>Sordariomycetidae</taxon>
        <taxon>Sordariales</taxon>
        <taxon>Podosporaceae</taxon>
        <taxon>Podospora</taxon>
    </lineage>
</organism>
<gene>
    <name evidence="2" type="ORF">QC761_110560</name>
</gene>
<reference evidence="2 3" key="1">
    <citation type="journal article" date="2023" name="bioRxiv">
        <title>High-quality genome assemblies of four members of thePodospora anserinaspecies complex.</title>
        <authorList>
            <person name="Ament-Velasquez S.L."/>
            <person name="Vogan A.A."/>
            <person name="Wallerman O."/>
            <person name="Hartmann F."/>
            <person name="Gautier V."/>
            <person name="Silar P."/>
            <person name="Giraud T."/>
            <person name="Johannesson H."/>
        </authorList>
    </citation>
    <scope>NUCLEOTIDE SEQUENCE [LARGE SCALE GENOMIC DNA]</scope>
    <source>
        <strain evidence="2 3">CBS 112042</strain>
    </source>
</reference>
<keyword evidence="3" id="KW-1185">Reference proteome</keyword>
<dbReference type="RefSeq" id="XP_062737464.1">
    <property type="nucleotide sequence ID" value="XM_062874346.1"/>
</dbReference>